<keyword evidence="3" id="KW-1185">Reference proteome</keyword>
<gene>
    <name evidence="2" type="ORF">PICST_59093</name>
</gene>
<dbReference type="OMA" id="SEENWKD"/>
<dbReference type="InterPro" id="IPR000717">
    <property type="entry name" value="PCI_dom"/>
</dbReference>
<dbReference type="eggNOG" id="KOG1464">
    <property type="taxonomic scope" value="Eukaryota"/>
</dbReference>
<dbReference type="InterPro" id="IPR036390">
    <property type="entry name" value="WH_DNA-bd_sf"/>
</dbReference>
<dbReference type="STRING" id="322104.A3LU40"/>
<dbReference type="PROSITE" id="PS50250">
    <property type="entry name" value="PCI"/>
    <property type="match status" value="1"/>
</dbReference>
<dbReference type="KEGG" id="pic:PICST_59093"/>
<evidence type="ECO:0000259" key="1">
    <source>
        <dbReference type="PROSITE" id="PS50250"/>
    </source>
</evidence>
<feature type="domain" description="PCI" evidence="1">
    <location>
        <begin position="216"/>
        <end position="389"/>
    </location>
</feature>
<name>A3LU40_PICST</name>
<dbReference type="EMBL" id="CP000498">
    <property type="protein sequence ID" value="ABN66176.2"/>
    <property type="molecule type" value="Genomic_DNA"/>
</dbReference>
<dbReference type="GO" id="GO:0008541">
    <property type="term" value="C:proteasome regulatory particle, lid subcomplex"/>
    <property type="evidence" value="ECO:0007669"/>
    <property type="project" value="UniProtKB-ARBA"/>
</dbReference>
<accession>A3LU40</accession>
<dbReference type="SMART" id="SM00088">
    <property type="entry name" value="PINT"/>
    <property type="match status" value="1"/>
</dbReference>
<dbReference type="RefSeq" id="XP_001384205.2">
    <property type="nucleotide sequence ID" value="XM_001384168.1"/>
</dbReference>
<dbReference type="GeneID" id="4838774"/>
<reference evidence="2 3" key="1">
    <citation type="journal article" date="2007" name="Nat. Biotechnol.">
        <title>Genome sequence of the lignocellulose-bioconverting and xylose-fermenting yeast Pichia stipitis.</title>
        <authorList>
            <person name="Jeffries T.W."/>
            <person name="Grigoriev I.V."/>
            <person name="Grimwood J."/>
            <person name="Laplaza J.M."/>
            <person name="Aerts A."/>
            <person name="Salamov A."/>
            <person name="Schmutz J."/>
            <person name="Lindquist E."/>
            <person name="Dehal P."/>
            <person name="Shapiro H."/>
            <person name="Jin Y.S."/>
            <person name="Passoth V."/>
            <person name="Richardson P.M."/>
        </authorList>
    </citation>
    <scope>NUCLEOTIDE SEQUENCE [LARGE SCALE GENOMIC DNA]</scope>
    <source>
        <strain evidence="3">ATCC 58785 / CBS 6054 / NBRC 10063 / NRRL Y-11545</strain>
    </source>
</reference>
<dbReference type="OrthoDB" id="194139at2759"/>
<dbReference type="HOGENOM" id="CLU_028981_0_1_1"/>
<dbReference type="SUPFAM" id="SSF46785">
    <property type="entry name" value="Winged helix' DNA-binding domain"/>
    <property type="match status" value="1"/>
</dbReference>
<protein>
    <submittedName>
        <fullName evidence="2">Signalosome complex subunit 2</fullName>
    </submittedName>
</protein>
<dbReference type="AlphaFoldDB" id="A3LU40"/>
<proteinExistence type="predicted"/>
<evidence type="ECO:0000313" key="3">
    <source>
        <dbReference type="Proteomes" id="UP000002258"/>
    </source>
</evidence>
<dbReference type="SMART" id="SM00753">
    <property type="entry name" value="PAM"/>
    <property type="match status" value="1"/>
</dbReference>
<dbReference type="InParanoid" id="A3LU40"/>
<organism evidence="2 3">
    <name type="scientific">Scheffersomyces stipitis (strain ATCC 58785 / CBS 6054 / NBRC 10063 / NRRL Y-11545)</name>
    <name type="common">Yeast</name>
    <name type="synonym">Pichia stipitis</name>
    <dbReference type="NCBI Taxonomy" id="322104"/>
    <lineage>
        <taxon>Eukaryota</taxon>
        <taxon>Fungi</taxon>
        <taxon>Dikarya</taxon>
        <taxon>Ascomycota</taxon>
        <taxon>Saccharomycotina</taxon>
        <taxon>Pichiomycetes</taxon>
        <taxon>Debaryomycetaceae</taxon>
        <taxon>Scheffersomyces</taxon>
    </lineage>
</organism>
<sequence length="416" mass="47836">YYAAKGLKYDDKAAAIRELKSVVDKSEDNEENNEWRFKACKQIMKISVDIQDYDGALQQLSKLIELLPKVSRIYSEESLIKIVMNYSIVGDNSFVTSLYDMITKYTSESSSGSNDRLFLKISLSKLNYFLENGDYAKCPPLIKSINEKLAQVSEAMMKSYVLEAIACEIEYESHMSNVNLLKLNQLYRKSLKITTAVTHPKILGTIRESGGKVSFYRGDYEKARTEFYECFKNYDEAGSSKKKKILKYLTLCSLLTGNEFNPFESQETQTYAQLPEFSNLLLLMQSYDDMDLKGTKQIIEHILISKDELSNDDIFLNAHEKILLNLKSKAIMNLFSAFRTIKFESIRQAVDLSQEDLETHIMKLVNSGKLTHIKIDFVNGYVESTNDEYCENVSKVDLLTSWYKELQKYYNSIASK</sequence>
<dbReference type="InterPro" id="IPR050871">
    <property type="entry name" value="26S_Proteasome/COP9_Components"/>
</dbReference>
<dbReference type="Proteomes" id="UP000002258">
    <property type="component" value="Chromosome 4"/>
</dbReference>
<dbReference type="Gene3D" id="1.25.40.570">
    <property type="match status" value="1"/>
</dbReference>
<dbReference type="PANTHER" id="PTHR10678">
    <property type="entry name" value="26S PROTEASOME NON-ATPASE REGULATORY SUBUNIT 11/COP9 SIGNALOSOME COMPLEX SUBUNIT 2"/>
    <property type="match status" value="1"/>
</dbReference>
<feature type="non-terminal residue" evidence="2">
    <location>
        <position position="1"/>
    </location>
</feature>
<dbReference type="Pfam" id="PF01399">
    <property type="entry name" value="PCI"/>
    <property type="match status" value="1"/>
</dbReference>
<evidence type="ECO:0000313" key="2">
    <source>
        <dbReference type="EMBL" id="ABN66176.2"/>
    </source>
</evidence>